<dbReference type="InterPro" id="IPR006665">
    <property type="entry name" value="OmpA-like"/>
</dbReference>
<dbReference type="EMBL" id="LGTQ01000010">
    <property type="protein sequence ID" value="KPM47498.1"/>
    <property type="molecule type" value="Genomic_DNA"/>
</dbReference>
<dbReference type="Gene3D" id="3.30.1330.60">
    <property type="entry name" value="OmpA-like domain"/>
    <property type="match status" value="1"/>
</dbReference>
<dbReference type="PANTHER" id="PTHR30329">
    <property type="entry name" value="STATOR ELEMENT OF FLAGELLAR MOTOR COMPLEX"/>
    <property type="match status" value="1"/>
</dbReference>
<evidence type="ECO:0000259" key="3">
    <source>
        <dbReference type="PROSITE" id="PS51123"/>
    </source>
</evidence>
<dbReference type="OrthoDB" id="9815217at2"/>
<dbReference type="AlphaFoldDB" id="A0A0P7C5P1"/>
<keyword evidence="5" id="KW-1185">Reference proteome</keyword>
<dbReference type="SUPFAM" id="SSF103088">
    <property type="entry name" value="OmpA-like"/>
    <property type="match status" value="1"/>
</dbReference>
<evidence type="ECO:0000313" key="5">
    <source>
        <dbReference type="Proteomes" id="UP000050454"/>
    </source>
</evidence>
<dbReference type="GO" id="GO:0016020">
    <property type="term" value="C:membrane"/>
    <property type="evidence" value="ECO:0007669"/>
    <property type="project" value="UniProtKB-UniRule"/>
</dbReference>
<dbReference type="Proteomes" id="UP000050454">
    <property type="component" value="Unassembled WGS sequence"/>
</dbReference>
<dbReference type="PANTHER" id="PTHR30329:SF21">
    <property type="entry name" value="LIPOPROTEIN YIAD-RELATED"/>
    <property type="match status" value="1"/>
</dbReference>
<keyword evidence="1" id="KW-0472">Membrane</keyword>
<feature type="coiled-coil region" evidence="2">
    <location>
        <begin position="47"/>
        <end position="99"/>
    </location>
</feature>
<accession>A0A0P7C5P1</accession>
<protein>
    <submittedName>
        <fullName evidence="4">Membrane protein</fullName>
    </submittedName>
</protein>
<evidence type="ECO:0000256" key="2">
    <source>
        <dbReference type="SAM" id="Coils"/>
    </source>
</evidence>
<dbReference type="Pfam" id="PF00691">
    <property type="entry name" value="OmpA"/>
    <property type="match status" value="1"/>
</dbReference>
<dbReference type="InterPro" id="IPR050330">
    <property type="entry name" value="Bact_OuterMem_StrucFunc"/>
</dbReference>
<sequence length="303" mass="33629">MKLTTKVALVLAATIAFSSCVSKKKYTELESQLASAQSSLNTCSDDLLKTKQDLTKAENDLANARSSAENTARLREEQIADLRGQVADLQKLRDQQMEQVEGLTVLSKTANDNIDKTLSQLQERDQYIRLLQAAKTKTDSINLALAVNLTNSLDVDIEDEDVEIKVDKTVVMINLSDKMLYRSGSARITARANDVLGKIAKIIKSRPDLEVMVEGHTDDKSISTDCIQDNWDLSVKRATSVVRVLEENFDVPSEKLIAAGRGETIPVASNETAEGRSTNRRTRIILMPKLEQFYDLLDPDQAK</sequence>
<keyword evidence="2" id="KW-0175">Coiled coil</keyword>
<comment type="caution">
    <text evidence="4">The sequence shown here is derived from an EMBL/GenBank/DDBJ whole genome shotgun (WGS) entry which is preliminary data.</text>
</comment>
<proteinExistence type="predicted"/>
<reference evidence="4 5" key="1">
    <citation type="submission" date="2015-07" db="EMBL/GenBank/DDBJ databases">
        <title>The draft genome sequence of Leadbetterella sp. JN14-9.</title>
        <authorList>
            <person name="Liu Y."/>
            <person name="Du J."/>
            <person name="Shao Z."/>
        </authorList>
    </citation>
    <scope>NUCLEOTIDE SEQUENCE [LARGE SCALE GENOMIC DNA]</scope>
    <source>
        <strain evidence="4 5">JN14-9</strain>
    </source>
</reference>
<evidence type="ECO:0000313" key="4">
    <source>
        <dbReference type="EMBL" id="KPM47498.1"/>
    </source>
</evidence>
<dbReference type="InterPro" id="IPR036737">
    <property type="entry name" value="OmpA-like_sf"/>
</dbReference>
<gene>
    <name evidence="4" type="ORF">AFM12_13380</name>
</gene>
<name>A0A0P7C5P1_9BACT</name>
<evidence type="ECO:0000256" key="1">
    <source>
        <dbReference type="PROSITE-ProRule" id="PRU00473"/>
    </source>
</evidence>
<dbReference type="RefSeq" id="WP_055149066.1">
    <property type="nucleotide sequence ID" value="NZ_CAKZPM010000018.1"/>
</dbReference>
<feature type="domain" description="OmpA-like" evidence="3">
    <location>
        <begin position="168"/>
        <end position="290"/>
    </location>
</feature>
<dbReference type="PATRIC" id="fig|1605367.3.peg.69"/>
<dbReference type="CDD" id="cd07185">
    <property type="entry name" value="OmpA_C-like"/>
    <property type="match status" value="1"/>
</dbReference>
<organism evidence="4 5">
    <name type="scientific">Jiulongibacter sediminis</name>
    <dbReference type="NCBI Taxonomy" id="1605367"/>
    <lineage>
        <taxon>Bacteria</taxon>
        <taxon>Pseudomonadati</taxon>
        <taxon>Bacteroidota</taxon>
        <taxon>Cytophagia</taxon>
        <taxon>Cytophagales</taxon>
        <taxon>Leadbetterellaceae</taxon>
        <taxon>Jiulongibacter</taxon>
    </lineage>
</organism>
<dbReference type="STRING" id="1605367.AFM12_13380"/>
<dbReference type="PROSITE" id="PS51123">
    <property type="entry name" value="OMPA_2"/>
    <property type="match status" value="1"/>
</dbReference>
<dbReference type="PROSITE" id="PS51257">
    <property type="entry name" value="PROKAR_LIPOPROTEIN"/>
    <property type="match status" value="1"/>
</dbReference>